<keyword evidence="6" id="KW-0408">Iron</keyword>
<dbReference type="AlphaFoldDB" id="A0A934QMR2"/>
<keyword evidence="4" id="KW-0479">Metal-binding</keyword>
<keyword evidence="11" id="KW-1185">Reference proteome</keyword>
<dbReference type="GO" id="GO:0051537">
    <property type="term" value="F:2 iron, 2 sulfur cluster binding"/>
    <property type="evidence" value="ECO:0007669"/>
    <property type="project" value="UniProtKB-KW"/>
</dbReference>
<dbReference type="GO" id="GO:0016491">
    <property type="term" value="F:oxidoreductase activity"/>
    <property type="evidence" value="ECO:0007669"/>
    <property type="project" value="UniProtKB-KW"/>
</dbReference>
<dbReference type="GO" id="GO:0046872">
    <property type="term" value="F:metal ion binding"/>
    <property type="evidence" value="ECO:0007669"/>
    <property type="project" value="UniProtKB-KW"/>
</dbReference>
<keyword evidence="7" id="KW-0411">Iron-sulfur</keyword>
<dbReference type="PROSITE" id="PS51085">
    <property type="entry name" value="2FE2S_FER_2"/>
    <property type="match status" value="1"/>
</dbReference>
<dbReference type="Gene3D" id="3.40.50.80">
    <property type="entry name" value="Nucleotide-binding domain of ferredoxin-NADP reductase (FNR) module"/>
    <property type="match status" value="1"/>
</dbReference>
<evidence type="ECO:0000256" key="2">
    <source>
        <dbReference type="ARBA" id="ARBA00022630"/>
    </source>
</evidence>
<sequence length="352" mass="37805">MTTAYRPSPALRLAGAASGAYRSVFAGSRLAPLLSRPKPVRRTGFELDLSIRDIRAEAEDVVSVTLADPHGRRLPAWVPGAHLDVVLPSGRQRQYSLCGDVTDRAVYRIAVRRIRDGHGGSAEVHDGLRVGDALRVRGPRNAFPLIDAASYLFIAGGIGITPILPMVRECHRRGRPWRLVYLGRTRASMPFLAELGEFGGAVDLRPDTETGPPRIAELLSLADPGAAVYLCGPPPLADGARGLLTEADPSASLHTERFSPLPVAGGEPFRLRLARSGLTVDVAADETALAAVRRALPGVAYSCRQGFCGTCRTRVLSGEVEHRDRTLTESEREDSVLLCVSRAASPTLTLDL</sequence>
<dbReference type="InterPro" id="IPR017938">
    <property type="entry name" value="Riboflavin_synthase-like_b-brl"/>
</dbReference>
<evidence type="ECO:0000256" key="7">
    <source>
        <dbReference type="ARBA" id="ARBA00023014"/>
    </source>
</evidence>
<evidence type="ECO:0000256" key="1">
    <source>
        <dbReference type="ARBA" id="ARBA00001974"/>
    </source>
</evidence>
<dbReference type="InterPro" id="IPR036010">
    <property type="entry name" value="2Fe-2S_ferredoxin-like_sf"/>
</dbReference>
<dbReference type="InterPro" id="IPR012675">
    <property type="entry name" value="Beta-grasp_dom_sf"/>
</dbReference>
<evidence type="ECO:0000256" key="6">
    <source>
        <dbReference type="ARBA" id="ARBA00023004"/>
    </source>
</evidence>
<gene>
    <name evidence="10" type="ORF">JHE00_03660</name>
</gene>
<accession>A0A934QMR2</accession>
<evidence type="ECO:0000313" key="10">
    <source>
        <dbReference type="EMBL" id="MBK1783411.1"/>
    </source>
</evidence>
<evidence type="ECO:0000313" key="11">
    <source>
        <dbReference type="Proteomes" id="UP000635245"/>
    </source>
</evidence>
<dbReference type="Proteomes" id="UP000635245">
    <property type="component" value="Unassembled WGS sequence"/>
</dbReference>
<dbReference type="InterPro" id="IPR001041">
    <property type="entry name" value="2Fe-2S_ferredoxin-type"/>
</dbReference>
<dbReference type="EMBL" id="JAENJH010000001">
    <property type="protein sequence ID" value="MBK1783411.1"/>
    <property type="molecule type" value="Genomic_DNA"/>
</dbReference>
<keyword evidence="5" id="KW-0560">Oxidoreductase</keyword>
<dbReference type="PANTHER" id="PTHR47354:SF1">
    <property type="entry name" value="CARNITINE MONOOXYGENASE REDUCTASE SUBUNIT"/>
    <property type="match status" value="1"/>
</dbReference>
<keyword evidence="3" id="KW-0001">2Fe-2S</keyword>
<dbReference type="PROSITE" id="PS00197">
    <property type="entry name" value="2FE2S_FER_1"/>
    <property type="match status" value="1"/>
</dbReference>
<feature type="domain" description="FAD-binding FR-type" evidence="9">
    <location>
        <begin position="44"/>
        <end position="146"/>
    </location>
</feature>
<dbReference type="PANTHER" id="PTHR47354">
    <property type="entry name" value="NADH OXIDOREDUCTASE HCR"/>
    <property type="match status" value="1"/>
</dbReference>
<evidence type="ECO:0000259" key="9">
    <source>
        <dbReference type="PROSITE" id="PS51384"/>
    </source>
</evidence>
<dbReference type="PRINTS" id="PR00409">
    <property type="entry name" value="PHDIOXRDTASE"/>
</dbReference>
<dbReference type="InterPro" id="IPR050415">
    <property type="entry name" value="MRET"/>
</dbReference>
<protein>
    <submittedName>
        <fullName evidence="10">Oxidoreductase</fullName>
    </submittedName>
</protein>
<organism evidence="10 11">
    <name type="scientific">Prauserella cavernicola</name>
    <dbReference type="NCBI Taxonomy" id="2800127"/>
    <lineage>
        <taxon>Bacteria</taxon>
        <taxon>Bacillati</taxon>
        <taxon>Actinomycetota</taxon>
        <taxon>Actinomycetes</taxon>
        <taxon>Pseudonocardiales</taxon>
        <taxon>Pseudonocardiaceae</taxon>
        <taxon>Prauserella</taxon>
    </lineage>
</organism>
<dbReference type="SUPFAM" id="SSF52343">
    <property type="entry name" value="Ferredoxin reductase-like, C-terminal NADP-linked domain"/>
    <property type="match status" value="1"/>
</dbReference>
<dbReference type="SUPFAM" id="SSF54292">
    <property type="entry name" value="2Fe-2S ferredoxin-like"/>
    <property type="match status" value="1"/>
</dbReference>
<dbReference type="InterPro" id="IPR039261">
    <property type="entry name" value="FNR_nucleotide-bd"/>
</dbReference>
<evidence type="ECO:0000256" key="3">
    <source>
        <dbReference type="ARBA" id="ARBA00022714"/>
    </source>
</evidence>
<dbReference type="RefSeq" id="WP_200314707.1">
    <property type="nucleotide sequence ID" value="NZ_JAENJH010000001.1"/>
</dbReference>
<dbReference type="Pfam" id="PF00111">
    <property type="entry name" value="Fer2"/>
    <property type="match status" value="1"/>
</dbReference>
<reference evidence="10" key="1">
    <citation type="submission" date="2020-12" db="EMBL/GenBank/DDBJ databases">
        <title>Prauserella sp. ASG 168, a novel actinomycete isolated from cave rock.</title>
        <authorList>
            <person name="Suriyachadkun C."/>
        </authorList>
    </citation>
    <scope>NUCLEOTIDE SEQUENCE</scope>
    <source>
        <strain evidence="10">ASG 168</strain>
    </source>
</reference>
<keyword evidence="2" id="KW-0285">Flavoprotein</keyword>
<dbReference type="CDD" id="cd00207">
    <property type="entry name" value="fer2"/>
    <property type="match status" value="1"/>
</dbReference>
<dbReference type="SUPFAM" id="SSF63380">
    <property type="entry name" value="Riboflavin synthase domain-like"/>
    <property type="match status" value="1"/>
</dbReference>
<dbReference type="InterPro" id="IPR017927">
    <property type="entry name" value="FAD-bd_FR_type"/>
</dbReference>
<dbReference type="Gene3D" id="3.10.20.30">
    <property type="match status" value="1"/>
</dbReference>
<dbReference type="InterPro" id="IPR006058">
    <property type="entry name" value="2Fe2S_fd_BS"/>
</dbReference>
<comment type="cofactor">
    <cofactor evidence="1">
        <name>FAD</name>
        <dbReference type="ChEBI" id="CHEBI:57692"/>
    </cofactor>
</comment>
<comment type="caution">
    <text evidence="10">The sequence shown here is derived from an EMBL/GenBank/DDBJ whole genome shotgun (WGS) entry which is preliminary data.</text>
</comment>
<name>A0A934QMR2_9PSEU</name>
<feature type="domain" description="2Fe-2S ferredoxin-type" evidence="8">
    <location>
        <begin position="269"/>
        <end position="352"/>
    </location>
</feature>
<dbReference type="PROSITE" id="PS51384">
    <property type="entry name" value="FAD_FR"/>
    <property type="match status" value="1"/>
</dbReference>
<dbReference type="CDD" id="cd06185">
    <property type="entry name" value="PDR_like"/>
    <property type="match status" value="1"/>
</dbReference>
<evidence type="ECO:0000256" key="4">
    <source>
        <dbReference type="ARBA" id="ARBA00022723"/>
    </source>
</evidence>
<evidence type="ECO:0000256" key="5">
    <source>
        <dbReference type="ARBA" id="ARBA00023002"/>
    </source>
</evidence>
<proteinExistence type="predicted"/>
<dbReference type="Gene3D" id="2.40.30.10">
    <property type="entry name" value="Translation factors"/>
    <property type="match status" value="1"/>
</dbReference>
<evidence type="ECO:0000259" key="8">
    <source>
        <dbReference type="PROSITE" id="PS51085"/>
    </source>
</evidence>